<dbReference type="GO" id="GO:0005886">
    <property type="term" value="C:plasma membrane"/>
    <property type="evidence" value="ECO:0007669"/>
    <property type="project" value="UniProtKB-SubCell"/>
</dbReference>
<dbReference type="CDD" id="cd03257">
    <property type="entry name" value="ABC_NikE_OppD_transporters"/>
    <property type="match status" value="2"/>
</dbReference>
<reference evidence="8" key="1">
    <citation type="submission" date="2005-09" db="EMBL/GenBank/DDBJ databases">
        <title>Complete sequence of chromosome 1 of Rhodobacter sphaeroides 2.4.1.</title>
        <authorList>
            <person name="Copeland A."/>
            <person name="Lucas S."/>
            <person name="Lapidus A."/>
            <person name="Barry K."/>
            <person name="Detter J.C."/>
            <person name="Glavina T."/>
            <person name="Hammon N."/>
            <person name="Israni S."/>
            <person name="Pitluck S."/>
            <person name="Richardson P."/>
            <person name="Mackenzie C."/>
            <person name="Choudhary M."/>
            <person name="Larimer F."/>
            <person name="Hauser L.J."/>
            <person name="Land M."/>
            <person name="Donohue T.J."/>
            <person name="Kaplan S."/>
        </authorList>
    </citation>
    <scope>NUCLEOTIDE SEQUENCE [LARGE SCALE GENOMIC DNA]</scope>
    <source>
        <strain evidence="8">ATCC 17023 / DSM 158 / JCM 6121 / CCUG 31486 / LMG 2827 / NBRC 12203 / NCIMB 8253 / ATH 2.4.1.</strain>
    </source>
</reference>
<dbReference type="SUPFAM" id="SSF52540">
    <property type="entry name" value="P-loop containing nucleoside triphosphate hydrolases"/>
    <property type="match status" value="2"/>
</dbReference>
<protein>
    <submittedName>
        <fullName evidence="7">ABC peptide transporter, fused ATPase domains</fullName>
    </submittedName>
</protein>
<dbReference type="Pfam" id="PF08352">
    <property type="entry name" value="oligo_HPY"/>
    <property type="match status" value="1"/>
</dbReference>
<dbReference type="PROSITE" id="PS50893">
    <property type="entry name" value="ABC_TRANSPORTER_2"/>
    <property type="match status" value="2"/>
</dbReference>
<dbReference type="KEGG" id="rsp:RSP_0701"/>
<evidence type="ECO:0000256" key="1">
    <source>
        <dbReference type="ARBA" id="ARBA00004417"/>
    </source>
</evidence>
<feature type="domain" description="ABC transporter" evidence="6">
    <location>
        <begin position="14"/>
        <end position="263"/>
    </location>
</feature>
<dbReference type="STRING" id="272943.RSP_0701"/>
<keyword evidence="5" id="KW-0067">ATP-binding</keyword>
<keyword evidence="3" id="KW-0813">Transport</keyword>
<dbReference type="GO" id="GO:0005524">
    <property type="term" value="F:ATP binding"/>
    <property type="evidence" value="ECO:0007669"/>
    <property type="project" value="UniProtKB-KW"/>
</dbReference>
<keyword evidence="4" id="KW-0547">Nucleotide-binding</keyword>
<organism evidence="7 8">
    <name type="scientific">Cereibacter sphaeroides (strain ATCC 17023 / DSM 158 / JCM 6121 / CCUG 31486 / LMG 2827 / NBRC 12203 / NCIMB 8253 / ATH 2.4.1.)</name>
    <name type="common">Rhodobacter sphaeroides</name>
    <dbReference type="NCBI Taxonomy" id="272943"/>
    <lineage>
        <taxon>Bacteria</taxon>
        <taxon>Pseudomonadati</taxon>
        <taxon>Pseudomonadota</taxon>
        <taxon>Alphaproteobacteria</taxon>
        <taxon>Rhodobacterales</taxon>
        <taxon>Paracoccaceae</taxon>
        <taxon>Cereibacter</taxon>
    </lineage>
</organism>
<evidence type="ECO:0000256" key="3">
    <source>
        <dbReference type="ARBA" id="ARBA00022448"/>
    </source>
</evidence>
<comment type="similarity">
    <text evidence="2">Belongs to the ABC transporter superfamily.</text>
</comment>
<evidence type="ECO:0000313" key="7">
    <source>
        <dbReference type="EMBL" id="ABA79877.1"/>
    </source>
</evidence>
<dbReference type="GO" id="GO:0055085">
    <property type="term" value="P:transmembrane transport"/>
    <property type="evidence" value="ECO:0007669"/>
    <property type="project" value="UniProtKB-ARBA"/>
</dbReference>
<evidence type="ECO:0000313" key="8">
    <source>
        <dbReference type="Proteomes" id="UP000002703"/>
    </source>
</evidence>
<dbReference type="InterPro" id="IPR003593">
    <property type="entry name" value="AAA+_ATPase"/>
</dbReference>
<dbReference type="Proteomes" id="UP000002703">
    <property type="component" value="Chromosome 1"/>
</dbReference>
<evidence type="ECO:0000256" key="2">
    <source>
        <dbReference type="ARBA" id="ARBA00005417"/>
    </source>
</evidence>
<dbReference type="EnsemblBacteria" id="ABA79877">
    <property type="protein sequence ID" value="ABA79877"/>
    <property type="gene ID" value="RSP_0701"/>
</dbReference>
<evidence type="ECO:0000259" key="6">
    <source>
        <dbReference type="PROSITE" id="PS50893"/>
    </source>
</evidence>
<dbReference type="OrthoDB" id="9802264at2"/>
<feature type="domain" description="ABC transporter" evidence="6">
    <location>
        <begin position="293"/>
        <end position="531"/>
    </location>
</feature>
<dbReference type="Pfam" id="PF00005">
    <property type="entry name" value="ABC_tran"/>
    <property type="match status" value="2"/>
</dbReference>
<dbReference type="PANTHER" id="PTHR43776">
    <property type="entry name" value="TRANSPORT ATP-BINDING PROTEIN"/>
    <property type="match status" value="1"/>
</dbReference>
<dbReference type="InterPro" id="IPR003439">
    <property type="entry name" value="ABC_transporter-like_ATP-bd"/>
</dbReference>
<evidence type="ECO:0000256" key="4">
    <source>
        <dbReference type="ARBA" id="ARBA00022741"/>
    </source>
</evidence>
<dbReference type="SMART" id="SM00382">
    <property type="entry name" value="AAA"/>
    <property type="match status" value="2"/>
</dbReference>
<dbReference type="RefSeq" id="WP_011338426.1">
    <property type="nucleotide sequence ID" value="NC_007493.2"/>
</dbReference>
<gene>
    <name evidence="7" type="ORF">RSP_0701</name>
</gene>
<dbReference type="EMBL" id="CP000143">
    <property type="protein sequence ID" value="ABA79877.1"/>
    <property type="molecule type" value="Genomic_DNA"/>
</dbReference>
<dbReference type="AlphaFoldDB" id="Q3J007"/>
<dbReference type="InterPro" id="IPR017871">
    <property type="entry name" value="ABC_transporter-like_CS"/>
</dbReference>
<sequence>MTGRDASDAGAPVLDVSNLTVRFRQDGRTVEAVKGVSFTVGRGETVALVGESGSGKSVTALSTVALLPDSAEVGGSVRYEGREMVGAPAAELRRVRGNDISFIFQEPMTSLNPLHTIERQIGESLALHQGLAGEAARVRILELLSKVGIRDPETRLGAYPHQLSGGQRQRVMIAMALANGPDLLIADEPTTALDVTIQAQILDLLAELKRTEGLSLLFITHDLGVVRRIADRVCVMQGGAIVEQGPARRIFEAPEHPYTRKLLAAEPTGRPDPVPEGAKEIVRTDGLRIWFPIQRGILRRTVGHVKAVNGVSLSIREGETLGVVGESGSGKTTLGLGILRLIESEGPILFLGQEIHSRRSRALREIRRDMQIVFQDPYGSLSPRMTVEQIVAEGLGVHGVEPGRDRRSMVAEILTEVGLDPAAMGRYPHEFSGGQRQRVAIARAMILRPKFVVLDEPTSALDMTVQVQIVDLLRDLQRKWGLAYLFISHDLRVVRALSHKVIVMKEGNVVEAGEGAELFAAPQTDYTRTLLAAAFGDAVPEAV</sequence>
<dbReference type="FunFam" id="3.40.50.300:FF:000016">
    <property type="entry name" value="Oligopeptide ABC transporter ATP-binding component"/>
    <property type="match status" value="2"/>
</dbReference>
<dbReference type="InterPro" id="IPR027417">
    <property type="entry name" value="P-loop_NTPase"/>
</dbReference>
<dbReference type="eggNOG" id="COG4172">
    <property type="taxonomic scope" value="Bacteria"/>
</dbReference>
<name>Q3J007_CERS4</name>
<proteinExistence type="inferred from homology"/>
<dbReference type="InterPro" id="IPR013563">
    <property type="entry name" value="Oligopep_ABC_C"/>
</dbReference>
<keyword evidence="8" id="KW-1185">Reference proteome</keyword>
<accession>Q3J007</accession>
<dbReference type="GO" id="GO:0016887">
    <property type="term" value="F:ATP hydrolysis activity"/>
    <property type="evidence" value="ECO:0007669"/>
    <property type="project" value="InterPro"/>
</dbReference>
<comment type="subcellular location">
    <subcellularLocation>
        <location evidence="1">Cell inner membrane</location>
        <topology evidence="1">Peripheral membrane protein</topology>
    </subcellularLocation>
</comment>
<dbReference type="PATRIC" id="fig|272943.9.peg.2653"/>
<dbReference type="NCBIfam" id="NF007739">
    <property type="entry name" value="PRK10419.1"/>
    <property type="match status" value="2"/>
</dbReference>
<dbReference type="PROSITE" id="PS00211">
    <property type="entry name" value="ABC_TRANSPORTER_1"/>
    <property type="match status" value="2"/>
</dbReference>
<dbReference type="NCBIfam" id="NF008453">
    <property type="entry name" value="PRK11308.1"/>
    <property type="match status" value="2"/>
</dbReference>
<dbReference type="GeneID" id="3718179"/>
<evidence type="ECO:0000256" key="5">
    <source>
        <dbReference type="ARBA" id="ARBA00022840"/>
    </source>
</evidence>
<dbReference type="InterPro" id="IPR050319">
    <property type="entry name" value="ABC_transp_ATP-bind"/>
</dbReference>
<dbReference type="PhylomeDB" id="Q3J007"/>
<dbReference type="GO" id="GO:0015833">
    <property type="term" value="P:peptide transport"/>
    <property type="evidence" value="ECO:0007669"/>
    <property type="project" value="InterPro"/>
</dbReference>
<dbReference type="Gene3D" id="3.40.50.300">
    <property type="entry name" value="P-loop containing nucleotide triphosphate hydrolases"/>
    <property type="match status" value="2"/>
</dbReference>
<dbReference type="PANTHER" id="PTHR43776:SF7">
    <property type="entry name" value="D,D-DIPEPTIDE TRANSPORT ATP-BINDING PROTEIN DDPF-RELATED"/>
    <property type="match status" value="1"/>
</dbReference>